<comment type="caution">
    <text evidence="1">The sequence shown here is derived from an EMBL/GenBank/DDBJ whole genome shotgun (WGS) entry which is preliminary data.</text>
</comment>
<accession>A0A5C7J2R0</accession>
<dbReference type="AlphaFoldDB" id="A0A5C7J2R0"/>
<organism evidence="1 2">
    <name type="scientific">Candidatus Dojkabacteria bacterium</name>
    <dbReference type="NCBI Taxonomy" id="2099670"/>
    <lineage>
        <taxon>Bacteria</taxon>
        <taxon>Candidatus Dojkabacteria</taxon>
    </lineage>
</organism>
<sequence length="60" mass="6707">MSKTRKIKTYEIVYSLLGSGSISIEASNISEAKKLFEEMDVEDLIEAASFNDSCEIEDIN</sequence>
<evidence type="ECO:0000313" key="2">
    <source>
        <dbReference type="Proteomes" id="UP000321026"/>
    </source>
</evidence>
<proteinExistence type="predicted"/>
<dbReference type="Proteomes" id="UP000321026">
    <property type="component" value="Unassembled WGS sequence"/>
</dbReference>
<evidence type="ECO:0000313" key="1">
    <source>
        <dbReference type="EMBL" id="TXG75791.1"/>
    </source>
</evidence>
<protein>
    <submittedName>
        <fullName evidence="1">Uncharacterized protein</fullName>
    </submittedName>
</protein>
<gene>
    <name evidence="1" type="ORF">E6Q11_06655</name>
</gene>
<name>A0A5C7J2R0_9BACT</name>
<dbReference type="EMBL" id="SSDS01000105">
    <property type="protein sequence ID" value="TXG75791.1"/>
    <property type="molecule type" value="Genomic_DNA"/>
</dbReference>
<reference evidence="1 2" key="1">
    <citation type="submission" date="2018-09" db="EMBL/GenBank/DDBJ databases">
        <title>Metagenome Assembled Genomes from an Advanced Water Purification Facility.</title>
        <authorList>
            <person name="Stamps B.W."/>
            <person name="Spear J.R."/>
        </authorList>
    </citation>
    <scope>NUCLEOTIDE SEQUENCE [LARGE SCALE GENOMIC DNA]</scope>
    <source>
        <strain evidence="1">Bin_63_2</strain>
    </source>
</reference>